<evidence type="ECO:0000313" key="3">
    <source>
        <dbReference type="EMBL" id="OAT14696.1"/>
    </source>
</evidence>
<evidence type="ECO:0000256" key="2">
    <source>
        <dbReference type="ARBA" id="ARBA00022705"/>
    </source>
</evidence>
<dbReference type="RefSeq" id="WP_064556397.1">
    <property type="nucleotide sequence ID" value="NZ_LXEO01000070.1"/>
</dbReference>
<dbReference type="GO" id="GO:0006276">
    <property type="term" value="P:plasmid maintenance"/>
    <property type="evidence" value="ECO:0007669"/>
    <property type="project" value="InterPro"/>
</dbReference>
<dbReference type="GO" id="GO:0006260">
    <property type="term" value="P:DNA replication"/>
    <property type="evidence" value="ECO:0007669"/>
    <property type="project" value="UniProtKB-KW"/>
</dbReference>
<dbReference type="NCBIfam" id="NF040977">
    <property type="entry name" value="RepA_IncFII_LM"/>
    <property type="match status" value="1"/>
</dbReference>
<dbReference type="EMBL" id="LXEO01000070">
    <property type="protein sequence ID" value="OAT14696.1"/>
    <property type="molecule type" value="Genomic_DNA"/>
</dbReference>
<reference evidence="3 4" key="1">
    <citation type="submission" date="2016-04" db="EMBL/GenBank/DDBJ databases">
        <title>ATOL: Assembling a taxonomically balanced genome-scale reconstruction of the evolutionary history of the Enterobacteriaceae.</title>
        <authorList>
            <person name="Plunkett G.III."/>
            <person name="Neeno-Eckwall E.C."/>
            <person name="Glasner J.D."/>
            <person name="Perna N.T."/>
        </authorList>
    </citation>
    <scope>NUCLEOTIDE SEQUENCE [LARGE SCALE GENOMIC DNA]</scope>
    <source>
        <strain evidence="3 4">ATCC 51607</strain>
    </source>
</reference>
<dbReference type="Proteomes" id="UP000078286">
    <property type="component" value="Unassembled WGS sequence"/>
</dbReference>
<dbReference type="AlphaFoldDB" id="A0A1B7HGD0"/>
<evidence type="ECO:0000256" key="1">
    <source>
        <dbReference type="ARBA" id="ARBA00019152"/>
    </source>
</evidence>
<protein>
    <recommendedName>
        <fullName evidence="1">Replication initiation protein</fullName>
    </recommendedName>
</protein>
<gene>
    <name evidence="3" type="ORF">M979_4382</name>
</gene>
<proteinExistence type="predicted"/>
<organism evidence="3 4">
    <name type="scientific">Buttiauxella noackiae ATCC 51607</name>
    <dbReference type="NCBI Taxonomy" id="1354255"/>
    <lineage>
        <taxon>Bacteria</taxon>
        <taxon>Pseudomonadati</taxon>
        <taxon>Pseudomonadota</taxon>
        <taxon>Gammaproteobacteria</taxon>
        <taxon>Enterobacterales</taxon>
        <taxon>Enterobacteriaceae</taxon>
        <taxon>Buttiauxella</taxon>
    </lineage>
</organism>
<accession>A0A1B7HGD0</accession>
<keyword evidence="4" id="KW-1185">Reference proteome</keyword>
<sequence>MSEQPLHNHKFHPDIDDPDRFWQGLSERCEEAFLVEPVRKKSLRRRGEHSTKAKCDRPAWFRPAHYKALGGQLGHAYHRLVMKDPQTGQPRLRMHMSRHPLYVRERERAGRKYAFRPEKQYLLDALWPALVSFCDAGKHSVGMCVSRLAFEISSKDEKGQLIAGQEVTVSRLSRLIDEQIRFGVLAISEEKTWDRESRTWFPKYVWITALGFSMLGVDLVKLEAQQQKKLRESEERRRLIAEGVMSEHDELSPHAARQRWAAQKRAEAMKFRRQRGADRKRANRLARLPRDSQVYEMSQFLLKTMAPDEAYWCTPQRLEQLAIQRLYQLELALASPPPH</sequence>
<name>A0A1B7HGD0_9ENTR</name>
<keyword evidence="2" id="KW-0235">DNA replication</keyword>
<dbReference type="InterPro" id="IPR003446">
    <property type="entry name" value="Plasmid_replication_init_RepA"/>
</dbReference>
<evidence type="ECO:0000313" key="4">
    <source>
        <dbReference type="Proteomes" id="UP000078286"/>
    </source>
</evidence>
<dbReference type="PATRIC" id="fig|1354255.3.peg.4513"/>
<comment type="caution">
    <text evidence="3">The sequence shown here is derived from an EMBL/GenBank/DDBJ whole genome shotgun (WGS) entry which is preliminary data.</text>
</comment>